<dbReference type="Proteomes" id="UP000007879">
    <property type="component" value="Unassembled WGS sequence"/>
</dbReference>
<dbReference type="InterPro" id="IPR022157">
    <property type="entry name" value="Dynactin"/>
</dbReference>
<feature type="region of interest" description="Disordered" evidence="10">
    <location>
        <begin position="1098"/>
        <end position="1131"/>
    </location>
</feature>
<dbReference type="GeneID" id="100638333"/>
<evidence type="ECO:0000256" key="7">
    <source>
        <dbReference type="ARBA" id="ARBA00023054"/>
    </source>
</evidence>
<comment type="similarity">
    <text evidence="2">Belongs to the dynactin 150 kDa subunit family.</text>
</comment>
<feature type="coiled-coil region" evidence="9">
    <location>
        <begin position="263"/>
        <end position="569"/>
    </location>
</feature>
<evidence type="ECO:0000313" key="12">
    <source>
        <dbReference type="EnsemblMetazoa" id="XP_003384705.1"/>
    </source>
</evidence>
<dbReference type="GO" id="GO:0005874">
    <property type="term" value="C:microtubule"/>
    <property type="evidence" value="ECO:0007669"/>
    <property type="project" value="UniProtKB-KW"/>
</dbReference>
<feature type="compositionally biased region" description="Polar residues" evidence="10">
    <location>
        <begin position="1066"/>
        <end position="1076"/>
    </location>
</feature>
<feature type="region of interest" description="Disordered" evidence="10">
    <location>
        <begin position="1181"/>
        <end position="1203"/>
    </location>
</feature>
<feature type="domain" description="CAP-Gly" evidence="11">
    <location>
        <begin position="118"/>
        <end position="160"/>
    </location>
</feature>
<dbReference type="PANTHER" id="PTHR18916">
    <property type="entry name" value="DYNACTIN 1-RELATED MICROTUBULE-BINDING"/>
    <property type="match status" value="1"/>
</dbReference>
<name>A0AAN0IBL2_AMPQE</name>
<keyword evidence="13" id="KW-1185">Reference proteome</keyword>
<dbReference type="InterPro" id="IPR036859">
    <property type="entry name" value="CAP-Gly_dom_sf"/>
</dbReference>
<feature type="region of interest" description="Disordered" evidence="10">
    <location>
        <begin position="1064"/>
        <end position="1086"/>
    </location>
</feature>
<dbReference type="PROSITE" id="PS00845">
    <property type="entry name" value="CAP_GLY_1"/>
    <property type="match status" value="2"/>
</dbReference>
<evidence type="ECO:0000256" key="8">
    <source>
        <dbReference type="ARBA" id="ARBA00023212"/>
    </source>
</evidence>
<keyword evidence="7 9" id="KW-0175">Coiled coil</keyword>
<proteinExistence type="inferred from homology"/>
<dbReference type="KEGG" id="aqu:100638333"/>
<dbReference type="RefSeq" id="XP_003384705.1">
    <property type="nucleotide sequence ID" value="XM_003384657.3"/>
</dbReference>
<keyword evidence="5" id="KW-0493">Microtubule</keyword>
<reference evidence="12" key="2">
    <citation type="submission" date="2024-06" db="UniProtKB">
        <authorList>
            <consortium name="EnsemblMetazoa"/>
        </authorList>
    </citation>
    <scope>IDENTIFICATION</scope>
</reference>
<evidence type="ECO:0000256" key="9">
    <source>
        <dbReference type="SAM" id="Coils"/>
    </source>
</evidence>
<organism evidence="12 13">
    <name type="scientific">Amphimedon queenslandica</name>
    <name type="common">Sponge</name>
    <dbReference type="NCBI Taxonomy" id="400682"/>
    <lineage>
        <taxon>Eukaryota</taxon>
        <taxon>Metazoa</taxon>
        <taxon>Porifera</taxon>
        <taxon>Demospongiae</taxon>
        <taxon>Heteroscleromorpha</taxon>
        <taxon>Haplosclerida</taxon>
        <taxon>Niphatidae</taxon>
        <taxon>Amphimedon</taxon>
    </lineage>
</organism>
<feature type="compositionally biased region" description="Low complexity" evidence="10">
    <location>
        <begin position="203"/>
        <end position="223"/>
    </location>
</feature>
<keyword evidence="8" id="KW-0206">Cytoskeleton</keyword>
<feature type="compositionally biased region" description="Polar residues" evidence="10">
    <location>
        <begin position="1109"/>
        <end position="1121"/>
    </location>
</feature>
<feature type="domain" description="CAP-Gly" evidence="11">
    <location>
        <begin position="30"/>
        <end position="72"/>
    </location>
</feature>
<protein>
    <recommendedName>
        <fullName evidence="3">Dynactin subunit 1</fullName>
    </recommendedName>
</protein>
<evidence type="ECO:0000256" key="4">
    <source>
        <dbReference type="ARBA" id="ARBA00022490"/>
    </source>
</evidence>
<reference evidence="13" key="1">
    <citation type="journal article" date="2010" name="Nature">
        <title>The Amphimedon queenslandica genome and the evolution of animal complexity.</title>
        <authorList>
            <person name="Srivastava M."/>
            <person name="Simakov O."/>
            <person name="Chapman J."/>
            <person name="Fahey B."/>
            <person name="Gauthier M.E."/>
            <person name="Mitros T."/>
            <person name="Richards G.S."/>
            <person name="Conaco C."/>
            <person name="Dacre M."/>
            <person name="Hellsten U."/>
            <person name="Larroux C."/>
            <person name="Putnam N.H."/>
            <person name="Stanke M."/>
            <person name="Adamska M."/>
            <person name="Darling A."/>
            <person name="Degnan S.M."/>
            <person name="Oakley T.H."/>
            <person name="Plachetzki D.C."/>
            <person name="Zhai Y."/>
            <person name="Adamski M."/>
            <person name="Calcino A."/>
            <person name="Cummins S.F."/>
            <person name="Goodstein D.M."/>
            <person name="Harris C."/>
            <person name="Jackson D.J."/>
            <person name="Leys S.P."/>
            <person name="Shu S."/>
            <person name="Woodcroft B.J."/>
            <person name="Vervoort M."/>
            <person name="Kosik K.S."/>
            <person name="Manning G."/>
            <person name="Degnan B.M."/>
            <person name="Rokhsar D.S."/>
        </authorList>
    </citation>
    <scope>NUCLEOTIDE SEQUENCE [LARGE SCALE GENOMIC DNA]</scope>
</reference>
<dbReference type="EnsemblMetazoa" id="XM_003384657.3">
    <property type="protein sequence ID" value="XP_003384705.1"/>
    <property type="gene ID" value="LOC100638333"/>
</dbReference>
<keyword evidence="6" id="KW-0243">Dynein</keyword>
<dbReference type="SMART" id="SM01052">
    <property type="entry name" value="CAP_GLY"/>
    <property type="match status" value="2"/>
</dbReference>
<evidence type="ECO:0000256" key="3">
    <source>
        <dbReference type="ARBA" id="ARBA00016574"/>
    </source>
</evidence>
<dbReference type="InterPro" id="IPR000938">
    <property type="entry name" value="CAP-Gly_domain"/>
</dbReference>
<evidence type="ECO:0000259" key="11">
    <source>
        <dbReference type="PROSITE" id="PS50245"/>
    </source>
</evidence>
<comment type="subcellular location">
    <subcellularLocation>
        <location evidence="1">Cytoplasm</location>
        <location evidence="1">Cytoskeleton</location>
    </subcellularLocation>
</comment>
<accession>A0AAN0IBL2</accession>
<feature type="compositionally biased region" description="Basic and acidic residues" evidence="10">
    <location>
        <begin position="1188"/>
        <end position="1203"/>
    </location>
</feature>
<keyword evidence="4" id="KW-0963">Cytoplasm</keyword>
<feature type="region of interest" description="Disordered" evidence="10">
    <location>
        <begin position="172"/>
        <end position="251"/>
    </location>
</feature>
<evidence type="ECO:0000256" key="1">
    <source>
        <dbReference type="ARBA" id="ARBA00004245"/>
    </source>
</evidence>
<dbReference type="PROSITE" id="PS50245">
    <property type="entry name" value="CAP_GLY_2"/>
    <property type="match status" value="2"/>
</dbReference>
<dbReference type="Gene3D" id="2.30.30.190">
    <property type="entry name" value="CAP Gly-rich-like domain"/>
    <property type="match status" value="2"/>
</dbReference>
<dbReference type="Pfam" id="PF12455">
    <property type="entry name" value="Dynactin"/>
    <property type="match status" value="1"/>
</dbReference>
<evidence type="ECO:0000256" key="10">
    <source>
        <dbReference type="SAM" id="MobiDB-lite"/>
    </source>
</evidence>
<evidence type="ECO:0000256" key="6">
    <source>
        <dbReference type="ARBA" id="ARBA00023017"/>
    </source>
</evidence>
<evidence type="ECO:0000256" key="5">
    <source>
        <dbReference type="ARBA" id="ARBA00022701"/>
    </source>
</evidence>
<evidence type="ECO:0000313" key="13">
    <source>
        <dbReference type="Proteomes" id="UP000007879"/>
    </source>
</evidence>
<dbReference type="Pfam" id="PF01302">
    <property type="entry name" value="CAP_GLY"/>
    <property type="match status" value="2"/>
</dbReference>
<evidence type="ECO:0000256" key="2">
    <source>
        <dbReference type="ARBA" id="ARBA00011010"/>
    </source>
</evidence>
<dbReference type="SUPFAM" id="SSF74924">
    <property type="entry name" value="Cap-Gly domain"/>
    <property type="match status" value="2"/>
</dbReference>
<dbReference type="GO" id="GO:0030286">
    <property type="term" value="C:dynein complex"/>
    <property type="evidence" value="ECO:0007669"/>
    <property type="project" value="UniProtKB-KW"/>
</dbReference>
<sequence>MADSTPEWLKVGSKVLVKDRGLEGTVRFLGETNFAPGLWAGVELDEQKGKNDGTVKGKSYFSCEEGYGLMVRYHQLDPIDSGGLVATPTTSSPESWIRPGLRVLVKDKNLEGTIRFFGNTEFAPGKWVGVELDDPKGKNNGSVKDKVYFECREKHGLMVRSLQIESLGDVPSSTLVPKKRLGGTKSPITGSSPGAKRSQLAKPSPRSGSGHTTPGSTPSSTSPKVPHKATPKDEESPLPPPLPLVSAESGGTDPVVLDLQQKLSILQQKRAEDKTKIKELEKYRMQYQQMVEYKAKWTESQSDLQQQLKQAKKEARDAQLTKEQVEDELRELSDAVEIATLDKEMAEEKCEGLLAENEALKEQIQELSMDLEILQNEISESGYEGAAASGQLKQLEQQNNRLKEALMRLRDVSNEEKSEHQLLLRDFEKQTQVLSQTNEQKSRLEEELKGAEEFIATLKEQVDIAMGAEEMVEKLTEQNLKLEEDIVQLNEAVSDLEALRELSEQQEEIKIEEEHELREELDMNMNNIRQLEQKLDASQETIVDQQKTIDKFRDLVRHLQTDLTELRKQPKEEQGEVESTPSIVSSETMLSQIKTSAVQAYSRTIDYELRKLESQQSSEIINYFKSFLPNSFLVSGGDYDAVNVIMLLPRIVFKAELIIDQLKQQTGIDEALSSPSTAPPNRLDLQTFASFLIYKLTTLWQLVNVVIRILTECDVPLYRQVGGIRDDLALHERALNILIELLRKEQLDEAVPLNGVEKAIKHFESLLENRLKFSPKGRVMDLFQDNVRVVTNGCNYMTLELTRLHNMSKNASGFLSVLKELESFNNDIRQTCRKARRRLPTPQSGKIILLPDDLFPSLIKNQALLVTNFRALYSRVHHKNQGLADNESLSNAELEVLFNEMAKVVFQGVMIEEAGGDSIPHSCMSKMAKDLEHFLTELQNGTYDSQDPKLKFTPPITLRAQVVKDELSDTEGLRYKIEEKNNEIKELKKDLKLKLQEIGEINTKVALLEKKLEQAGAECTRKVEEEKMETERMKTILDQQEEKFNRAIVVLQKDIEGLEEERDTLKQQLESQSRSPMPQDLPRRTSSLSGRQALATLMGSRSPAHAHRSQATPPQPSTAASDDTAGPFPPISNSPLLLAQIDSLKKALCYSQDENVHLKAQAVRAKLSSLPRLHVASTLSVDRKRRREGGEETNRSDTEKSFTRRTDNLLKDLNTALSHACVVDITKKERDVGAREALAQRMSSLIELKHKTALLKEEAAQSLASSYSRGLVQTRIKSFVSPSFSKALSENDASCKQLLAKLYLPGSSGREEGELASGRACKKLLLSASQFQALHSLVVT</sequence>